<keyword evidence="5" id="KW-0472">Membrane</keyword>
<dbReference type="InterPro" id="IPR016741">
    <property type="entry name" value="UCP018953"/>
</dbReference>
<keyword evidence="2" id="KW-1003">Cell membrane</keyword>
<dbReference type="RefSeq" id="WP_075077439.1">
    <property type="nucleotide sequence ID" value="NZ_BDCO01000001.1"/>
</dbReference>
<protein>
    <submittedName>
        <fullName evidence="8">Small ligand-binding sensory domain FIST</fullName>
    </submittedName>
</protein>
<keyword evidence="3" id="KW-0812">Transmembrane</keyword>
<dbReference type="GO" id="GO:0005886">
    <property type="term" value="C:plasma membrane"/>
    <property type="evidence" value="ECO:0007669"/>
    <property type="project" value="UniProtKB-SubCell"/>
</dbReference>
<dbReference type="PANTHER" id="PTHR14939">
    <property type="entry name" value="F-BOX ONLY PROTEIN 22"/>
    <property type="match status" value="1"/>
</dbReference>
<dbReference type="InterPro" id="IPR019494">
    <property type="entry name" value="FIST_C"/>
</dbReference>
<evidence type="ECO:0000259" key="7">
    <source>
        <dbReference type="SMART" id="SM01204"/>
    </source>
</evidence>
<dbReference type="AlphaFoldDB" id="A0A146G3C2"/>
<name>A0A146G3C2_TERSA</name>
<evidence type="ECO:0000256" key="2">
    <source>
        <dbReference type="ARBA" id="ARBA00022475"/>
    </source>
</evidence>
<dbReference type="PANTHER" id="PTHR14939:SF5">
    <property type="entry name" value="F-BOX ONLY PROTEIN 22"/>
    <property type="match status" value="1"/>
</dbReference>
<organism evidence="8 9">
    <name type="scientific">Terrimicrobium sacchariphilum</name>
    <dbReference type="NCBI Taxonomy" id="690879"/>
    <lineage>
        <taxon>Bacteria</taxon>
        <taxon>Pseudomonadati</taxon>
        <taxon>Verrucomicrobiota</taxon>
        <taxon>Terrimicrobiia</taxon>
        <taxon>Terrimicrobiales</taxon>
        <taxon>Terrimicrobiaceae</taxon>
        <taxon>Terrimicrobium</taxon>
    </lineage>
</organism>
<dbReference type="SMART" id="SM01204">
    <property type="entry name" value="FIST_C"/>
    <property type="match status" value="1"/>
</dbReference>
<feature type="domain" description="FIST" evidence="6">
    <location>
        <begin position="32"/>
        <end position="220"/>
    </location>
</feature>
<dbReference type="STRING" id="690879.TSACC_196"/>
<dbReference type="OrthoDB" id="9770435at2"/>
<proteinExistence type="predicted"/>
<dbReference type="Pfam" id="PF08495">
    <property type="entry name" value="FIST"/>
    <property type="match status" value="1"/>
</dbReference>
<dbReference type="InterPro" id="IPR013702">
    <property type="entry name" value="FIST_domain_N"/>
</dbReference>
<evidence type="ECO:0000259" key="6">
    <source>
        <dbReference type="SMART" id="SM00897"/>
    </source>
</evidence>
<evidence type="ECO:0000256" key="1">
    <source>
        <dbReference type="ARBA" id="ARBA00004651"/>
    </source>
</evidence>
<dbReference type="EMBL" id="BDCO01000001">
    <property type="protein sequence ID" value="GAT31547.1"/>
    <property type="molecule type" value="Genomic_DNA"/>
</dbReference>
<comment type="caution">
    <text evidence="8">The sequence shown here is derived from an EMBL/GenBank/DDBJ whole genome shotgun (WGS) entry which is preliminary data.</text>
</comment>
<keyword evidence="9" id="KW-1185">Reference proteome</keyword>
<evidence type="ECO:0000256" key="3">
    <source>
        <dbReference type="ARBA" id="ARBA00022692"/>
    </source>
</evidence>
<gene>
    <name evidence="8" type="ORF">TSACC_196</name>
</gene>
<dbReference type="Proteomes" id="UP000076023">
    <property type="component" value="Unassembled WGS sequence"/>
</dbReference>
<comment type="subcellular location">
    <subcellularLocation>
        <location evidence="1">Cell membrane</location>
        <topology evidence="1">Multi-pass membrane protein</topology>
    </subcellularLocation>
</comment>
<dbReference type="Pfam" id="PF10442">
    <property type="entry name" value="FIST_C"/>
    <property type="match status" value="1"/>
</dbReference>
<dbReference type="InParanoid" id="A0A146G3C2"/>
<feature type="domain" description="FIST C-domain" evidence="7">
    <location>
        <begin position="221"/>
        <end position="364"/>
    </location>
</feature>
<accession>A0A146G3C2</accession>
<evidence type="ECO:0000256" key="4">
    <source>
        <dbReference type="ARBA" id="ARBA00022989"/>
    </source>
</evidence>
<keyword evidence="4" id="KW-1133">Transmembrane helix</keyword>
<dbReference type="SMART" id="SM00897">
    <property type="entry name" value="FIST"/>
    <property type="match status" value="1"/>
</dbReference>
<reference evidence="9" key="1">
    <citation type="journal article" date="2017" name="Genome Announc.">
        <title>Draft Genome Sequence of Terrimicrobium sacchariphilum NM-5T, a Facultative Anaerobic Soil Bacterium of the Class Spartobacteria.</title>
        <authorList>
            <person name="Qiu Y.L."/>
            <person name="Tourlousse D.M."/>
            <person name="Matsuura N."/>
            <person name="Ohashi A."/>
            <person name="Sekiguchi Y."/>
        </authorList>
    </citation>
    <scope>NUCLEOTIDE SEQUENCE [LARGE SCALE GENOMIC DNA]</scope>
    <source>
        <strain evidence="9">NM-5</strain>
    </source>
</reference>
<dbReference type="PIRSF" id="PIRSF018953">
    <property type="entry name" value="UCP018953"/>
    <property type="match status" value="1"/>
</dbReference>
<sequence>MKKCASVHRQGSFDAAEVVSAAAELRTATGGNASIAFAFVTPDYVPHLSEFAEIVRVDGHVVDVVGCTGVGLTSNGVEEETGSGFSLLAVDAPEASFEVVTLKESTLEGSAGTSTWKKIAGSTDPSAWISLANPFLFDVETWLAEWNKAFPNIPCIGGLASGEEETTAVFWNDKIVDALVLGVKGMRVLPLVSQGCRPIGEPLTVTKAENNIVYALGSHPAYEALESAFEGLTDGEKASAKGNLFAGLAGTEYVEDFKPGDFLIRNILGADPNSGAVVIGGIPRIGQTLQYQLRDKDSADNEWRSVLRHAVLEGVKPSASLLFACAGRGSGLFGSSSHDAGLLEEILGDHPSAGFLCSGEIGPVVDKNHIHSYTASCALFFEERSET</sequence>
<evidence type="ECO:0000313" key="9">
    <source>
        <dbReference type="Proteomes" id="UP000076023"/>
    </source>
</evidence>
<evidence type="ECO:0000313" key="8">
    <source>
        <dbReference type="EMBL" id="GAT31547.1"/>
    </source>
</evidence>
<evidence type="ECO:0000256" key="5">
    <source>
        <dbReference type="ARBA" id="ARBA00023136"/>
    </source>
</evidence>